<name>A0ACB8UY81_9EURO</name>
<reference evidence="1" key="1">
    <citation type="journal article" date="2022" name="bioRxiv">
        <title>Population genetic analysis of Ophidiomyces ophidiicola, the causative agent of snake fungal disease, indicates recent introductions to the USA.</title>
        <authorList>
            <person name="Ladner J.T."/>
            <person name="Palmer J.M."/>
            <person name="Ettinger C.L."/>
            <person name="Stajich J.E."/>
            <person name="Farrell T.M."/>
            <person name="Glorioso B.M."/>
            <person name="Lawson B."/>
            <person name="Price S.J."/>
            <person name="Stengle A.G."/>
            <person name="Grear D.A."/>
            <person name="Lorch J.M."/>
        </authorList>
    </citation>
    <scope>NUCLEOTIDE SEQUENCE</scope>
    <source>
        <strain evidence="1">NWHC 24266-5</strain>
    </source>
</reference>
<organism evidence="1">
    <name type="scientific">Ophidiomyces ophidiicola</name>
    <dbReference type="NCBI Taxonomy" id="1387563"/>
    <lineage>
        <taxon>Eukaryota</taxon>
        <taxon>Fungi</taxon>
        <taxon>Dikarya</taxon>
        <taxon>Ascomycota</taxon>
        <taxon>Pezizomycotina</taxon>
        <taxon>Eurotiomycetes</taxon>
        <taxon>Eurotiomycetidae</taxon>
        <taxon>Onygenales</taxon>
        <taxon>Onygenaceae</taxon>
        <taxon>Ophidiomyces</taxon>
    </lineage>
</organism>
<comment type="caution">
    <text evidence="1">The sequence shown here is derived from an EMBL/GenBank/DDBJ whole genome shotgun (WGS) entry which is preliminary data.</text>
</comment>
<protein>
    <submittedName>
        <fullName evidence="1">Uncharacterized protein</fullName>
    </submittedName>
</protein>
<accession>A0ACB8UY81</accession>
<evidence type="ECO:0000313" key="1">
    <source>
        <dbReference type="EMBL" id="KAI2388126.1"/>
    </source>
</evidence>
<sequence>MSLVSELLKSAALPSNAIALTVAFFSIYIAYWIAVAIYRLTLHPLSKFPGPFLCRISWIYQIYYEAILNGRMLERLPALHAKYGPVIRINPNEVHINDPEVYHTIYKQQTQFVKDPYAYKLGAPNSLSMTLDPEKHKHRREILNPSFSKRRVHLLENIMYEEMDKVFEKILPVIENNEPVPIQDAYYCYTGDVISRYLFGKSLNLIELPNFAADRIAQLRSFTSSIWVSIHISLVRNIILSMPRSVANVVASGWMKIVWFCETVAAEAIEDHKVNGGKEKELGEENIFDRMLNDNVKREILGKQSRPIGFHDLADEGASVLVAGTETTATTIAFATYYMLLFPEKRRKVLEEIATVERDANGRLPLVKLDALPYLTGVIKETLRYTNGVPGRLTRVVPKGGLFVPAINDYIPEGCVVGISHNLIHTSPKIFEDPLEFKPERWLGQKGKELDHWMLAFSKGARDCIGKNLAYAEAYIVIANILTKFDLELLPGTAKDMEILDRVIVHSRRNLRVKMRLKKMSA</sequence>
<proteinExistence type="predicted"/>
<dbReference type="EMBL" id="JALBCA010000033">
    <property type="protein sequence ID" value="KAI2388126.1"/>
    <property type="molecule type" value="Genomic_DNA"/>
</dbReference>
<gene>
    <name evidence="1" type="ORF">LOY88_002716</name>
</gene>